<feature type="transmembrane region" description="Helical" evidence="7">
    <location>
        <begin position="284"/>
        <end position="302"/>
    </location>
</feature>
<dbReference type="Gene3D" id="1.10.3860.10">
    <property type="entry name" value="Sodium:dicarboxylate symporter"/>
    <property type="match status" value="1"/>
</dbReference>
<dbReference type="PRINTS" id="PR00173">
    <property type="entry name" value="EDTRNSPORT"/>
</dbReference>
<reference evidence="9" key="1">
    <citation type="submission" date="2011-02" db="EMBL/GenBank/DDBJ databases">
        <title>Complete sequence of Spirochaeta sp. Buddy.</title>
        <authorList>
            <person name="Lucas S."/>
            <person name="Copeland A."/>
            <person name="Lapidus A."/>
            <person name="Cheng J.-F."/>
            <person name="Goodwin L."/>
            <person name="Pitluck S."/>
            <person name="Zeytun A."/>
            <person name="Detter J.C."/>
            <person name="Han C."/>
            <person name="Tapia R."/>
            <person name="Land M."/>
            <person name="Hauser L."/>
            <person name="Kyrpides N."/>
            <person name="Ivanova N."/>
            <person name="Mikhailova N."/>
            <person name="Pagani I."/>
            <person name="Ritalahti K.M."/>
            <person name="Loeffler F.E."/>
            <person name="Woyke T."/>
        </authorList>
    </citation>
    <scope>NUCLEOTIDE SEQUENCE [LARGE SCALE GENOMIC DNA]</scope>
    <source>
        <strain evidence="9">ATCC BAA-1886 / DSM 22777 / Buddy</strain>
    </source>
</reference>
<evidence type="ECO:0000313" key="8">
    <source>
        <dbReference type="EMBL" id="ADY12568.1"/>
    </source>
</evidence>
<evidence type="ECO:0000256" key="3">
    <source>
        <dbReference type="ARBA" id="ARBA00022448"/>
    </source>
</evidence>
<dbReference type="eggNOG" id="COG1301">
    <property type="taxonomic scope" value="Bacteria"/>
</dbReference>
<feature type="transmembrane region" description="Helical" evidence="7">
    <location>
        <begin position="237"/>
        <end position="263"/>
    </location>
</feature>
<dbReference type="PANTHER" id="PTHR42865">
    <property type="entry name" value="PROTON/GLUTAMATE-ASPARTATE SYMPORTER"/>
    <property type="match status" value="1"/>
</dbReference>
<dbReference type="SUPFAM" id="SSF118215">
    <property type="entry name" value="Proton glutamate symport protein"/>
    <property type="match status" value="1"/>
</dbReference>
<dbReference type="GO" id="GO:0005886">
    <property type="term" value="C:plasma membrane"/>
    <property type="evidence" value="ECO:0007669"/>
    <property type="project" value="TreeGrafter"/>
</dbReference>
<comment type="subcellular location">
    <subcellularLocation>
        <location evidence="1">Membrane</location>
        <topology evidence="1">Multi-pass membrane protein</topology>
    </subcellularLocation>
</comment>
<accession>F0RY69</accession>
<name>F0RY69_SPHGB</name>
<protein>
    <submittedName>
        <fullName evidence="8">Sodium:dicarboxylate symporter</fullName>
    </submittedName>
</protein>
<feature type="transmembrane region" description="Helical" evidence="7">
    <location>
        <begin position="31"/>
        <end position="50"/>
    </location>
</feature>
<dbReference type="InterPro" id="IPR036458">
    <property type="entry name" value="Na:dicarbo_symporter_sf"/>
</dbReference>
<evidence type="ECO:0000313" key="9">
    <source>
        <dbReference type="Proteomes" id="UP000008466"/>
    </source>
</evidence>
<evidence type="ECO:0000256" key="1">
    <source>
        <dbReference type="ARBA" id="ARBA00004141"/>
    </source>
</evidence>
<keyword evidence="9" id="KW-1185">Reference proteome</keyword>
<evidence type="ECO:0000256" key="7">
    <source>
        <dbReference type="SAM" id="Phobius"/>
    </source>
</evidence>
<keyword evidence="4 7" id="KW-0812">Transmembrane</keyword>
<feature type="transmembrane region" description="Helical" evidence="7">
    <location>
        <begin position="379"/>
        <end position="405"/>
    </location>
</feature>
<dbReference type="GO" id="GO:0015184">
    <property type="term" value="F:L-cystine transmembrane transporter activity"/>
    <property type="evidence" value="ECO:0007669"/>
    <property type="project" value="TreeGrafter"/>
</dbReference>
<dbReference type="EMBL" id="CP002541">
    <property type="protein sequence ID" value="ADY12568.1"/>
    <property type="molecule type" value="Genomic_DNA"/>
</dbReference>
<dbReference type="Pfam" id="PF00375">
    <property type="entry name" value="SDF"/>
    <property type="match status" value="1"/>
</dbReference>
<evidence type="ECO:0000256" key="5">
    <source>
        <dbReference type="ARBA" id="ARBA00022989"/>
    </source>
</evidence>
<evidence type="ECO:0000256" key="2">
    <source>
        <dbReference type="ARBA" id="ARBA00006148"/>
    </source>
</evidence>
<dbReference type="HOGENOM" id="CLU_019375_7_1_12"/>
<sequence length="448" mass="47614">MRIVLWLGVFTFLLIALTVMGKRFKTPFSVRVFVSLLLGTLFGLSLFFFAESSVSQEVRRWTALVGNGYVDLLRMLIIPLVPTSIIAGLLRLSDTGELKKLGLRTIGLFLFTATLAGIIGLVVGSLFSVGSGMVIGELAKRDSNTITNLFAQFRAFIPSNPVRSAAEMQMIPLVVFSVLLGVAAIAVKTKQPDKIKPIETLLEGFLAIVMQLTSMVLSLTPYGVLGLTSYWLSSTGLAALVQLGLFVVAMIVACLLHMALVYGGLVASTAKINPLRFFRASSPALLLAFSSRSSLGALTMTISTMTKRLKVSDRVANFVGPLGAVMNMDACGGIFPAMVAIFAANAFGIDLTVSQYVLIVVVSIFASLGSAAVPMGATAFTIITLTTVGLPVEAVGLVAGVDFLVDMFRTMTNVAGDLTTSVVVANSLGEFDKKAFDEQDLKTEMAFA</sequence>
<dbReference type="PANTHER" id="PTHR42865:SF5">
    <property type="entry name" value="L-CYSTINE TRANSPORTER TCYP"/>
    <property type="match status" value="1"/>
</dbReference>
<feature type="transmembrane region" description="Helical" evidence="7">
    <location>
        <begin position="108"/>
        <end position="135"/>
    </location>
</feature>
<proteinExistence type="inferred from homology"/>
<dbReference type="OrthoDB" id="9768885at2"/>
<feature type="transmembrane region" description="Helical" evidence="7">
    <location>
        <begin position="170"/>
        <end position="189"/>
    </location>
</feature>
<dbReference type="AlphaFoldDB" id="F0RY69"/>
<organism evidence="8 9">
    <name type="scientific">Sphaerochaeta globosa (strain ATCC BAA-1886 / DSM 22777 / Buddy)</name>
    <name type="common">Spirochaeta sp. (strain Buddy)</name>
    <dbReference type="NCBI Taxonomy" id="158189"/>
    <lineage>
        <taxon>Bacteria</taxon>
        <taxon>Pseudomonadati</taxon>
        <taxon>Spirochaetota</taxon>
        <taxon>Spirochaetia</taxon>
        <taxon>Spirochaetales</taxon>
        <taxon>Sphaerochaetaceae</taxon>
        <taxon>Sphaerochaeta</taxon>
    </lineage>
</organism>
<gene>
    <name evidence="8" type="ordered locus">SpiBuddy_0741</name>
</gene>
<dbReference type="GO" id="GO:0015293">
    <property type="term" value="F:symporter activity"/>
    <property type="evidence" value="ECO:0007669"/>
    <property type="project" value="InterPro"/>
</dbReference>
<feature type="transmembrane region" description="Helical" evidence="7">
    <location>
        <begin position="322"/>
        <end position="344"/>
    </location>
</feature>
<evidence type="ECO:0000256" key="4">
    <source>
        <dbReference type="ARBA" id="ARBA00022692"/>
    </source>
</evidence>
<evidence type="ECO:0000256" key="6">
    <source>
        <dbReference type="ARBA" id="ARBA00023136"/>
    </source>
</evidence>
<dbReference type="KEGG" id="sbu:SpiBuddy_0741"/>
<dbReference type="RefSeq" id="WP_013606421.1">
    <property type="nucleotide sequence ID" value="NC_015152.1"/>
</dbReference>
<keyword evidence="5 7" id="KW-1133">Transmembrane helix</keyword>
<dbReference type="Proteomes" id="UP000008466">
    <property type="component" value="Chromosome"/>
</dbReference>
<feature type="transmembrane region" description="Helical" evidence="7">
    <location>
        <begin position="356"/>
        <end position="373"/>
    </location>
</feature>
<comment type="similarity">
    <text evidence="2">Belongs to the dicarboxylate/amino acid:cation symporter (DAACS) (TC 2.A.23) family.</text>
</comment>
<keyword evidence="3" id="KW-0813">Transport</keyword>
<dbReference type="InterPro" id="IPR001991">
    <property type="entry name" value="Na-dicarboxylate_symporter"/>
</dbReference>
<dbReference type="STRING" id="158189.SpiBuddy_0741"/>
<feature type="transmembrane region" description="Helical" evidence="7">
    <location>
        <begin position="201"/>
        <end position="225"/>
    </location>
</feature>
<keyword evidence="6 7" id="KW-0472">Membrane</keyword>